<comment type="function">
    <text evidence="10">Catalyzes the attachment of proline to tRNA(Pro) in a two-step reaction: proline is first activated by ATP to form Pro-AMP and then transferred to the acceptor end of tRNA(Pro).</text>
</comment>
<dbReference type="HAMAP" id="MF_01570">
    <property type="entry name" value="Pro_tRNA_synth_type2"/>
    <property type="match status" value="1"/>
</dbReference>
<dbReference type="InterPro" id="IPR006195">
    <property type="entry name" value="aa-tRNA-synth_II"/>
</dbReference>
<dbReference type="OrthoDB" id="9809052at2"/>
<organism evidence="12 13">
    <name type="scientific">Roseovarius litorisediminis</name>
    <dbReference type="NCBI Taxonomy" id="1312363"/>
    <lineage>
        <taxon>Bacteria</taxon>
        <taxon>Pseudomonadati</taxon>
        <taxon>Pseudomonadota</taxon>
        <taxon>Alphaproteobacteria</taxon>
        <taxon>Rhodobacterales</taxon>
        <taxon>Roseobacteraceae</taxon>
        <taxon>Roseovarius</taxon>
    </lineage>
</organism>
<comment type="subunit">
    <text evidence="2 10">Homodimer.</text>
</comment>
<dbReference type="GO" id="GO:0004827">
    <property type="term" value="F:proline-tRNA ligase activity"/>
    <property type="evidence" value="ECO:0007669"/>
    <property type="project" value="UniProtKB-UniRule"/>
</dbReference>
<feature type="domain" description="Aminoacyl-transfer RNA synthetases class-II family profile" evidence="11">
    <location>
        <begin position="33"/>
        <end position="341"/>
    </location>
</feature>
<evidence type="ECO:0000256" key="5">
    <source>
        <dbReference type="ARBA" id="ARBA00022741"/>
    </source>
</evidence>
<evidence type="ECO:0000256" key="3">
    <source>
        <dbReference type="ARBA" id="ARBA00022490"/>
    </source>
</evidence>
<dbReference type="Pfam" id="PF03129">
    <property type="entry name" value="HGTP_anticodon"/>
    <property type="match status" value="1"/>
</dbReference>
<evidence type="ECO:0000256" key="4">
    <source>
        <dbReference type="ARBA" id="ARBA00022598"/>
    </source>
</evidence>
<dbReference type="GO" id="GO:0005829">
    <property type="term" value="C:cytosol"/>
    <property type="evidence" value="ECO:0007669"/>
    <property type="project" value="TreeGrafter"/>
</dbReference>
<dbReference type="PANTHER" id="PTHR42753:SF2">
    <property type="entry name" value="PROLINE--TRNA LIGASE"/>
    <property type="match status" value="1"/>
</dbReference>
<dbReference type="InterPro" id="IPR045864">
    <property type="entry name" value="aa-tRNA-synth_II/BPL/LPL"/>
</dbReference>
<keyword evidence="5 10" id="KW-0547">Nucleotide-binding</keyword>
<accession>A0A1Y5TI03</accession>
<dbReference type="SUPFAM" id="SSF55681">
    <property type="entry name" value="Class II aaRS and biotin synthetases"/>
    <property type="match status" value="1"/>
</dbReference>
<dbReference type="InterPro" id="IPR004154">
    <property type="entry name" value="Anticodon-bd"/>
</dbReference>
<evidence type="ECO:0000313" key="13">
    <source>
        <dbReference type="Proteomes" id="UP000193827"/>
    </source>
</evidence>
<comment type="subcellular location">
    <subcellularLocation>
        <location evidence="1 10">Cytoplasm</location>
    </subcellularLocation>
</comment>
<dbReference type="InterPro" id="IPR002314">
    <property type="entry name" value="aa-tRNA-synt_IIb"/>
</dbReference>
<dbReference type="FunFam" id="3.40.50.800:FF:000032">
    <property type="entry name" value="Proline--tRNA ligase"/>
    <property type="match status" value="1"/>
</dbReference>
<evidence type="ECO:0000256" key="10">
    <source>
        <dbReference type="HAMAP-Rule" id="MF_01570"/>
    </source>
</evidence>
<reference evidence="12 13" key="1">
    <citation type="submission" date="2017-03" db="EMBL/GenBank/DDBJ databases">
        <authorList>
            <person name="Afonso C.L."/>
            <person name="Miller P.J."/>
            <person name="Scott M.A."/>
            <person name="Spackman E."/>
            <person name="Goraichik I."/>
            <person name="Dimitrov K.M."/>
            <person name="Suarez D.L."/>
            <person name="Swayne D.E."/>
        </authorList>
    </citation>
    <scope>NUCLEOTIDE SEQUENCE [LARGE SCALE GENOMIC DNA]</scope>
    <source>
        <strain evidence="12 13">CECT 8287</strain>
    </source>
</reference>
<keyword evidence="7 10" id="KW-0648">Protein biosynthesis</keyword>
<keyword evidence="8 10" id="KW-0030">Aminoacyl-tRNA synthetase</keyword>
<dbReference type="EC" id="6.1.1.15" evidence="10"/>
<evidence type="ECO:0000256" key="2">
    <source>
        <dbReference type="ARBA" id="ARBA00011738"/>
    </source>
</evidence>
<evidence type="ECO:0000256" key="9">
    <source>
        <dbReference type="ARBA" id="ARBA00047671"/>
    </source>
</evidence>
<evidence type="ECO:0000259" key="11">
    <source>
        <dbReference type="PROSITE" id="PS50862"/>
    </source>
</evidence>
<dbReference type="GO" id="GO:0006433">
    <property type="term" value="P:prolyl-tRNA aminoacylation"/>
    <property type="evidence" value="ECO:0007669"/>
    <property type="project" value="UniProtKB-UniRule"/>
</dbReference>
<dbReference type="Pfam" id="PF00587">
    <property type="entry name" value="tRNA-synt_2b"/>
    <property type="match status" value="1"/>
</dbReference>
<evidence type="ECO:0000313" key="12">
    <source>
        <dbReference type="EMBL" id="SLN64337.1"/>
    </source>
</evidence>
<dbReference type="FunFam" id="3.30.930.10:FF:000042">
    <property type="entry name" value="probable proline--tRNA ligase, mitochondrial"/>
    <property type="match status" value="1"/>
</dbReference>
<dbReference type="InterPro" id="IPR004500">
    <property type="entry name" value="Pro-tRNA-synth_IIa_bac-type"/>
</dbReference>
<dbReference type="InterPro" id="IPR002316">
    <property type="entry name" value="Pro-tRNA-ligase_IIa"/>
</dbReference>
<protein>
    <recommendedName>
        <fullName evidence="10">Proline--tRNA ligase</fullName>
        <ecNumber evidence="10">6.1.1.15</ecNumber>
    </recommendedName>
    <alternativeName>
        <fullName evidence="10">Prolyl-tRNA synthetase</fullName>
        <shortName evidence="10">ProRS</shortName>
    </alternativeName>
</protein>
<keyword evidence="3 10" id="KW-0963">Cytoplasm</keyword>
<dbReference type="Gene3D" id="3.40.50.800">
    <property type="entry name" value="Anticodon-binding domain"/>
    <property type="match status" value="1"/>
</dbReference>
<keyword evidence="4 10" id="KW-0436">Ligase</keyword>
<comment type="similarity">
    <text evidence="10">Belongs to the class-II aminoacyl-tRNA synthetase family. ProS type 2 subfamily.</text>
</comment>
<sequence length="463" mass="52592">MRLSRYFLPVLKETPAEAQIVSHRLMLRAGMIKQASAGIYSWLPLGFKVLRKLENIVHEEQARAGHIPMLMPTLQSADLWRESGRYDDYGAEMLRITDRHGRDMLYGPTNEELITDIFRSHVGSYKDLPLTLYHIQWKFRDEVRPRFGVMRGREFLMKDGYNFDLTKEDALHSYNRHLVSYLRTYERMGLQAIPMRADSGPIGGDDTHEFLVLADTGESEVFYDSQITDLKFGDRELDYDSVEQCQAVLEEFTSRYARTDETHDVAEFNKIPEDRRRTARGIEVGQIFYFGTKYSEAMGATVQGPDGKPVPVHMGSHGIGVSRLVGAIIEASHDDKGIIWPEGVTPYHVGIVNLKQGDTEADAACESLYKAVQAVGLEALYDDRDERAGGKFATMDLIGLPWRITVGPRGLKNGVVELTSRRTGESVEMPPQQAIEKILEIYHPHHHHNIAQPMAKQSFHTWV</sequence>
<keyword evidence="6 10" id="KW-0067">ATP-binding</keyword>
<comment type="catalytic activity">
    <reaction evidence="9 10">
        <text>tRNA(Pro) + L-proline + ATP = L-prolyl-tRNA(Pro) + AMP + diphosphate</text>
        <dbReference type="Rhea" id="RHEA:14305"/>
        <dbReference type="Rhea" id="RHEA-COMP:9700"/>
        <dbReference type="Rhea" id="RHEA-COMP:9702"/>
        <dbReference type="ChEBI" id="CHEBI:30616"/>
        <dbReference type="ChEBI" id="CHEBI:33019"/>
        <dbReference type="ChEBI" id="CHEBI:60039"/>
        <dbReference type="ChEBI" id="CHEBI:78442"/>
        <dbReference type="ChEBI" id="CHEBI:78532"/>
        <dbReference type="ChEBI" id="CHEBI:456215"/>
        <dbReference type="EC" id="6.1.1.15"/>
    </reaction>
</comment>
<evidence type="ECO:0000256" key="6">
    <source>
        <dbReference type="ARBA" id="ARBA00022840"/>
    </source>
</evidence>
<dbReference type="RefSeq" id="WP_085893735.1">
    <property type="nucleotide sequence ID" value="NZ_FWFL01000011.1"/>
</dbReference>
<dbReference type="InterPro" id="IPR036621">
    <property type="entry name" value="Anticodon-bd_dom_sf"/>
</dbReference>
<dbReference type="Proteomes" id="UP000193827">
    <property type="component" value="Unassembled WGS sequence"/>
</dbReference>
<dbReference type="NCBIfam" id="TIGR00409">
    <property type="entry name" value="proS_fam_II"/>
    <property type="match status" value="1"/>
</dbReference>
<dbReference type="PROSITE" id="PS50862">
    <property type="entry name" value="AA_TRNA_LIGASE_II"/>
    <property type="match status" value="1"/>
</dbReference>
<dbReference type="CDD" id="cd00779">
    <property type="entry name" value="ProRS_core_prok"/>
    <property type="match status" value="1"/>
</dbReference>
<dbReference type="InterPro" id="IPR044140">
    <property type="entry name" value="ProRS_anticodon_short"/>
</dbReference>
<evidence type="ECO:0000256" key="1">
    <source>
        <dbReference type="ARBA" id="ARBA00004496"/>
    </source>
</evidence>
<proteinExistence type="inferred from homology"/>
<keyword evidence="13" id="KW-1185">Reference proteome</keyword>
<dbReference type="InterPro" id="IPR050062">
    <property type="entry name" value="Pro-tRNA_synthetase"/>
</dbReference>
<dbReference type="InterPro" id="IPR023716">
    <property type="entry name" value="Prolyl-tRNA_ligase_IIa_type2"/>
</dbReference>
<dbReference type="PANTHER" id="PTHR42753">
    <property type="entry name" value="MITOCHONDRIAL RIBOSOME PROTEIN L39/PROLYL-TRNA LIGASE FAMILY MEMBER"/>
    <property type="match status" value="1"/>
</dbReference>
<dbReference type="Gene3D" id="3.30.930.10">
    <property type="entry name" value="Bira Bifunctional Protein, Domain 2"/>
    <property type="match status" value="1"/>
</dbReference>
<dbReference type="PRINTS" id="PR01046">
    <property type="entry name" value="TRNASYNTHPRO"/>
</dbReference>
<dbReference type="SUPFAM" id="SSF52954">
    <property type="entry name" value="Class II aaRS ABD-related"/>
    <property type="match status" value="1"/>
</dbReference>
<evidence type="ECO:0000256" key="8">
    <source>
        <dbReference type="ARBA" id="ARBA00023146"/>
    </source>
</evidence>
<dbReference type="GO" id="GO:0005524">
    <property type="term" value="F:ATP binding"/>
    <property type="evidence" value="ECO:0007669"/>
    <property type="project" value="UniProtKB-UniRule"/>
</dbReference>
<dbReference type="InterPro" id="IPR033730">
    <property type="entry name" value="ProRS_core_prok"/>
</dbReference>
<dbReference type="CDD" id="cd00861">
    <property type="entry name" value="ProRS_anticodon_short"/>
    <property type="match status" value="1"/>
</dbReference>
<gene>
    <name evidence="10 12" type="primary">proS</name>
    <name evidence="12" type="ORF">PEL8287_03539</name>
</gene>
<dbReference type="NCBIfam" id="NF008979">
    <property type="entry name" value="PRK12325.1"/>
    <property type="match status" value="1"/>
</dbReference>
<dbReference type="AlphaFoldDB" id="A0A1Y5TI03"/>
<name>A0A1Y5TI03_9RHOB</name>
<evidence type="ECO:0000256" key="7">
    <source>
        <dbReference type="ARBA" id="ARBA00022917"/>
    </source>
</evidence>
<dbReference type="EMBL" id="FWFL01000011">
    <property type="protein sequence ID" value="SLN64337.1"/>
    <property type="molecule type" value="Genomic_DNA"/>
</dbReference>